<sequence>MSVVRPVSAATRGATPRRTPPPVQAVCSGYVSSGWSTALRRQVEAHPRQRRTAAPNAPRRDPVRMCGILGIYKRSGQVSVELYEGLLTLQHRGQDSAGMVTTDWEKFREHKANGLVKDVFDKQSTLDKLTGQVGIGHVRYPTAGSSSAQEAQPFFVNSPLGIYLIHNGNLTNTGGLGG</sequence>
<dbReference type="SUPFAM" id="SSF56235">
    <property type="entry name" value="N-terminal nucleophile aminohydrolases (Ntn hydrolases)"/>
    <property type="match status" value="1"/>
</dbReference>
<dbReference type="Proteomes" id="UP000054498">
    <property type="component" value="Unassembled WGS sequence"/>
</dbReference>
<dbReference type="PANTHER" id="PTHR11907">
    <property type="entry name" value="AMIDOPHOSPHORIBOSYLTRANSFERASE"/>
    <property type="match status" value="1"/>
</dbReference>
<proteinExistence type="predicted"/>
<keyword evidence="1 5" id="KW-0808">Transferase</keyword>
<accession>A0A0D2LWY4</accession>
<keyword evidence="5" id="KW-0328">Glycosyltransferase</keyword>
<dbReference type="RefSeq" id="XP_013893056.1">
    <property type="nucleotide sequence ID" value="XM_014037602.1"/>
</dbReference>
<evidence type="ECO:0000259" key="4">
    <source>
        <dbReference type="PROSITE" id="PS51278"/>
    </source>
</evidence>
<keyword evidence="6" id="KW-1185">Reference proteome</keyword>
<keyword evidence="2" id="KW-0315">Glutamine amidotransferase</keyword>
<dbReference type="STRING" id="145388.A0A0D2LWY4"/>
<dbReference type="OrthoDB" id="191723at2759"/>
<dbReference type="GeneID" id="25731437"/>
<feature type="domain" description="Glutamine amidotransferase type-2" evidence="4">
    <location>
        <begin position="66"/>
        <end position="178"/>
    </location>
</feature>
<dbReference type="InterPro" id="IPR029055">
    <property type="entry name" value="Ntn_hydrolases_N"/>
</dbReference>
<organism evidence="5 6">
    <name type="scientific">Monoraphidium neglectum</name>
    <dbReference type="NCBI Taxonomy" id="145388"/>
    <lineage>
        <taxon>Eukaryota</taxon>
        <taxon>Viridiplantae</taxon>
        <taxon>Chlorophyta</taxon>
        <taxon>core chlorophytes</taxon>
        <taxon>Chlorophyceae</taxon>
        <taxon>CS clade</taxon>
        <taxon>Sphaeropleales</taxon>
        <taxon>Selenastraceae</taxon>
        <taxon>Monoraphidium</taxon>
    </lineage>
</organism>
<evidence type="ECO:0000256" key="1">
    <source>
        <dbReference type="ARBA" id="ARBA00022679"/>
    </source>
</evidence>
<feature type="region of interest" description="Disordered" evidence="3">
    <location>
        <begin position="1"/>
        <end position="21"/>
    </location>
</feature>
<gene>
    <name evidence="5" type="ORF">MNEG_13926</name>
</gene>
<dbReference type="AlphaFoldDB" id="A0A0D2LWY4"/>
<evidence type="ECO:0000256" key="2">
    <source>
        <dbReference type="ARBA" id="ARBA00022962"/>
    </source>
</evidence>
<dbReference type="EMBL" id="KK104355">
    <property type="protein sequence ID" value="KIY94036.1"/>
    <property type="molecule type" value="Genomic_DNA"/>
</dbReference>
<evidence type="ECO:0000313" key="5">
    <source>
        <dbReference type="EMBL" id="KIY94036.1"/>
    </source>
</evidence>
<protein>
    <submittedName>
        <fullName evidence="5">Amidophosphoribosyltransferase</fullName>
        <ecNumber evidence="5">2.4.2.14</ecNumber>
    </submittedName>
</protein>
<dbReference type="EC" id="2.4.2.14" evidence="5"/>
<dbReference type="KEGG" id="mng:MNEG_13926"/>
<reference evidence="5 6" key="1">
    <citation type="journal article" date="2013" name="BMC Genomics">
        <title>Reconstruction of the lipid metabolism for the microalga Monoraphidium neglectum from its genome sequence reveals characteristics suitable for biofuel production.</title>
        <authorList>
            <person name="Bogen C."/>
            <person name="Al-Dilaimi A."/>
            <person name="Albersmeier A."/>
            <person name="Wichmann J."/>
            <person name="Grundmann M."/>
            <person name="Rupp O."/>
            <person name="Lauersen K.J."/>
            <person name="Blifernez-Klassen O."/>
            <person name="Kalinowski J."/>
            <person name="Goesmann A."/>
            <person name="Mussgnug J.H."/>
            <person name="Kruse O."/>
        </authorList>
    </citation>
    <scope>NUCLEOTIDE SEQUENCE [LARGE SCALE GENOMIC DNA]</scope>
    <source>
        <strain evidence="5 6">SAG 48.87</strain>
    </source>
</reference>
<evidence type="ECO:0000313" key="6">
    <source>
        <dbReference type="Proteomes" id="UP000054498"/>
    </source>
</evidence>
<dbReference type="GO" id="GO:0004044">
    <property type="term" value="F:amidophosphoribosyltransferase activity"/>
    <property type="evidence" value="ECO:0007669"/>
    <property type="project" value="UniProtKB-EC"/>
</dbReference>
<dbReference type="PROSITE" id="PS51278">
    <property type="entry name" value="GATASE_TYPE_2"/>
    <property type="match status" value="1"/>
</dbReference>
<dbReference type="InterPro" id="IPR017932">
    <property type="entry name" value="GATase_2_dom"/>
</dbReference>
<evidence type="ECO:0000256" key="3">
    <source>
        <dbReference type="SAM" id="MobiDB-lite"/>
    </source>
</evidence>
<name>A0A0D2LWY4_9CHLO</name>
<dbReference type="Gene3D" id="3.60.20.10">
    <property type="entry name" value="Glutamine Phosphoribosylpyrophosphate, subunit 1, domain 1"/>
    <property type="match status" value="1"/>
</dbReference>